<evidence type="ECO:0000313" key="2">
    <source>
        <dbReference type="EMBL" id="SDK50291.1"/>
    </source>
</evidence>
<organism evidence="2 3">
    <name type="scientific">Glycomyces sambucus</name>
    <dbReference type="NCBI Taxonomy" id="380244"/>
    <lineage>
        <taxon>Bacteria</taxon>
        <taxon>Bacillati</taxon>
        <taxon>Actinomycetota</taxon>
        <taxon>Actinomycetes</taxon>
        <taxon>Glycomycetales</taxon>
        <taxon>Glycomycetaceae</taxon>
        <taxon>Glycomyces</taxon>
    </lineage>
</organism>
<evidence type="ECO:0000256" key="1">
    <source>
        <dbReference type="SAM" id="Phobius"/>
    </source>
</evidence>
<proteinExistence type="predicted"/>
<keyword evidence="1" id="KW-0812">Transmembrane</keyword>
<feature type="transmembrane region" description="Helical" evidence="1">
    <location>
        <begin position="215"/>
        <end position="237"/>
    </location>
</feature>
<keyword evidence="1" id="KW-0472">Membrane</keyword>
<dbReference type="EMBL" id="FNGF01000001">
    <property type="protein sequence ID" value="SDK50291.1"/>
    <property type="molecule type" value="Genomic_DNA"/>
</dbReference>
<reference evidence="3" key="1">
    <citation type="submission" date="2016-10" db="EMBL/GenBank/DDBJ databases">
        <authorList>
            <person name="Varghese N."/>
            <person name="Submissions S."/>
        </authorList>
    </citation>
    <scope>NUCLEOTIDE SEQUENCE [LARGE SCALE GENOMIC DNA]</scope>
    <source>
        <strain evidence="3">CGMCC 4.3147</strain>
    </source>
</reference>
<evidence type="ECO:0000313" key="3">
    <source>
        <dbReference type="Proteomes" id="UP000198662"/>
    </source>
</evidence>
<name>A0A1G9CF27_9ACTN</name>
<keyword evidence="1" id="KW-1133">Transmembrane helix</keyword>
<dbReference type="Proteomes" id="UP000198662">
    <property type="component" value="Unassembled WGS sequence"/>
</dbReference>
<accession>A0A1G9CF27</accession>
<gene>
    <name evidence="2" type="ORF">SAMN05216298_0303</name>
</gene>
<feature type="transmembrane region" description="Helical" evidence="1">
    <location>
        <begin position="141"/>
        <end position="163"/>
    </location>
</feature>
<dbReference type="AlphaFoldDB" id="A0A1G9CF27"/>
<feature type="transmembrane region" description="Helical" evidence="1">
    <location>
        <begin position="170"/>
        <end position="203"/>
    </location>
</feature>
<protein>
    <submittedName>
        <fullName evidence="2">Uncharacterized protein</fullName>
    </submittedName>
</protein>
<sequence>MLADAPEPVQPLIPDFVNTLLLVLEGFGFPIAILVLIATIFGIESWYSNGKRVYKFARKIHKLTGRLTGAVADNQWASLSVAAISTFGAIVALSLLLLASYSSLFFVVGMFDAGERAELKLLGSHPLAMIDLWVLAQILDFSWIILLFAILMTATSLVSVFVSQERTWHFMFFFPLIGIMLVSEWIFIIGLVINLMLNVILLLLGQAGTWGVLKFLVTTGIIPLGIFSAVYMVVATISQFSLASAVRYWSIALSSVPRSRSRLIELPDSSSLLHLRMPYTLGGCGREVVKRATSASALMRVLYIECPLGR</sequence>
<dbReference type="RefSeq" id="WP_143034625.1">
    <property type="nucleotide sequence ID" value="NZ_FNGF01000001.1"/>
</dbReference>
<keyword evidence="3" id="KW-1185">Reference proteome</keyword>
<feature type="transmembrane region" description="Helical" evidence="1">
    <location>
        <begin position="20"/>
        <end position="43"/>
    </location>
</feature>
<feature type="transmembrane region" description="Helical" evidence="1">
    <location>
        <begin position="76"/>
        <end position="101"/>
    </location>
</feature>